<dbReference type="PRINTS" id="PR00412">
    <property type="entry name" value="EPOXHYDRLASE"/>
</dbReference>
<dbReference type="KEGG" id="plia:E4191_04810"/>
<protein>
    <submittedName>
        <fullName evidence="3">Alpha/beta hydrolase</fullName>
    </submittedName>
</protein>
<evidence type="ECO:0000313" key="4">
    <source>
        <dbReference type="Proteomes" id="UP000296374"/>
    </source>
</evidence>
<evidence type="ECO:0000313" key="3">
    <source>
        <dbReference type="EMBL" id="QBX34102.1"/>
    </source>
</evidence>
<gene>
    <name evidence="3" type="ORF">E4191_04810</name>
</gene>
<dbReference type="PANTHER" id="PTHR43433">
    <property type="entry name" value="HYDROLASE, ALPHA/BETA FOLD FAMILY PROTEIN"/>
    <property type="match status" value="1"/>
</dbReference>
<dbReference type="PRINTS" id="PR00111">
    <property type="entry name" value="ABHYDROLASE"/>
</dbReference>
<dbReference type="Pfam" id="PF00561">
    <property type="entry name" value="Abhydrolase_1"/>
    <property type="match status" value="1"/>
</dbReference>
<accession>A0A4V1BIV4</accession>
<dbReference type="GO" id="GO:0016787">
    <property type="term" value="F:hydrolase activity"/>
    <property type="evidence" value="ECO:0007669"/>
    <property type="project" value="UniProtKB-KW"/>
</dbReference>
<keyword evidence="3" id="KW-0378">Hydrolase</keyword>
<proteinExistence type="inferred from homology"/>
<comment type="similarity">
    <text evidence="1">Belongs to the AB hydrolase superfamily. Bacterial non-heme haloperoxidase / perhydrolase family.</text>
</comment>
<dbReference type="AlphaFoldDB" id="A0A4V1BIV4"/>
<dbReference type="FunFam" id="3.40.50.1820:FF:000205">
    <property type="entry name" value="Non-haem bromoperoxidase BPO-A2"/>
    <property type="match status" value="1"/>
</dbReference>
<dbReference type="RefSeq" id="WP_135312393.1">
    <property type="nucleotide sequence ID" value="NZ_CP038439.1"/>
</dbReference>
<dbReference type="EMBL" id="CP038439">
    <property type="protein sequence ID" value="QBX34102.1"/>
    <property type="molecule type" value="Genomic_DNA"/>
</dbReference>
<dbReference type="InterPro" id="IPR050471">
    <property type="entry name" value="AB_hydrolase"/>
</dbReference>
<dbReference type="SUPFAM" id="SSF53474">
    <property type="entry name" value="alpha/beta-Hydrolases"/>
    <property type="match status" value="1"/>
</dbReference>
<organism evidence="3 4">
    <name type="scientific">Paracoccus liaowanqingii</name>
    <dbReference type="NCBI Taxonomy" id="2560053"/>
    <lineage>
        <taxon>Bacteria</taxon>
        <taxon>Pseudomonadati</taxon>
        <taxon>Pseudomonadota</taxon>
        <taxon>Alphaproteobacteria</taxon>
        <taxon>Rhodobacterales</taxon>
        <taxon>Paracoccaceae</taxon>
        <taxon>Paracoccus</taxon>
    </lineage>
</organism>
<dbReference type="Proteomes" id="UP000296374">
    <property type="component" value="Chromosome"/>
</dbReference>
<reference evidence="4" key="1">
    <citation type="submission" date="2019-03" db="EMBL/GenBank/DDBJ databases">
        <authorList>
            <person name="Li J."/>
        </authorList>
    </citation>
    <scope>NUCLEOTIDE SEQUENCE [LARGE SCALE GENOMIC DNA]</scope>
    <source>
        <strain evidence="4">2251</strain>
    </source>
</reference>
<dbReference type="InterPro" id="IPR029058">
    <property type="entry name" value="AB_hydrolase_fold"/>
</dbReference>
<feature type="domain" description="AB hydrolase-1" evidence="2">
    <location>
        <begin position="22"/>
        <end position="255"/>
    </location>
</feature>
<sequence length="272" mass="28983">MPMISAPDGTPLYVKDWGEGRPVVLIHGWPLTADSWEVQALGLAEAGYRVVSYDRRGFGRSGQPWSGYDYDTMAGDLAAVIEELDLTDAALVGFSMGGGEVARYFSGADAGRVSRAAFISSVAPGLLQSETNPDGAPASLFEEMRAGLRKDRPAFLADFFKQFYGQGVFSGGVSQAVLDWTQGMALMASPRATLECVTAFGMTDFTADVARITVPTLVVHGTADKIVPIDATARRMATLVPQAQLIEYDGAPHGLGATHAERLLDDLKAFLA</sequence>
<dbReference type="PANTHER" id="PTHR43433:SF4">
    <property type="entry name" value="NON-HEME CHLOROPEROXIDASE-RELATED"/>
    <property type="match status" value="1"/>
</dbReference>
<dbReference type="InterPro" id="IPR000639">
    <property type="entry name" value="Epox_hydrolase-like"/>
</dbReference>
<dbReference type="Gene3D" id="3.40.50.1820">
    <property type="entry name" value="alpha/beta hydrolase"/>
    <property type="match status" value="1"/>
</dbReference>
<name>A0A4V1BIV4_9RHOB</name>
<dbReference type="InterPro" id="IPR000073">
    <property type="entry name" value="AB_hydrolase_1"/>
</dbReference>
<evidence type="ECO:0000259" key="2">
    <source>
        <dbReference type="Pfam" id="PF00561"/>
    </source>
</evidence>
<evidence type="ECO:0000256" key="1">
    <source>
        <dbReference type="ARBA" id="ARBA00038128"/>
    </source>
</evidence>